<name>A0A934RPV0_9BACT</name>
<dbReference type="Proteomes" id="UP000604083">
    <property type="component" value="Unassembled WGS sequence"/>
</dbReference>
<reference evidence="3" key="1">
    <citation type="submission" date="2021-01" db="EMBL/GenBank/DDBJ databases">
        <title>Modified the classification status of verrucomicrobia.</title>
        <authorList>
            <person name="Feng X."/>
        </authorList>
    </citation>
    <scope>NUCLEOTIDE SEQUENCE</scope>
    <source>
        <strain evidence="3">KCTC 12986</strain>
    </source>
</reference>
<evidence type="ECO:0000313" key="4">
    <source>
        <dbReference type="Proteomes" id="UP000604083"/>
    </source>
</evidence>
<dbReference type="InterPro" id="IPR036179">
    <property type="entry name" value="Ig-like_dom_sf"/>
</dbReference>
<dbReference type="SUPFAM" id="SSF48726">
    <property type="entry name" value="Immunoglobulin"/>
    <property type="match status" value="1"/>
</dbReference>
<comment type="caution">
    <text evidence="3">The sequence shown here is derived from an EMBL/GenBank/DDBJ whole genome shotgun (WGS) entry which is preliminary data.</text>
</comment>
<dbReference type="PROSITE" id="PS50835">
    <property type="entry name" value="IG_LIKE"/>
    <property type="match status" value="1"/>
</dbReference>
<gene>
    <name evidence="3" type="ORF">JIN78_11945</name>
</gene>
<dbReference type="CDD" id="cd00096">
    <property type="entry name" value="Ig"/>
    <property type="match status" value="1"/>
</dbReference>
<dbReference type="InterPro" id="IPR013783">
    <property type="entry name" value="Ig-like_fold"/>
</dbReference>
<protein>
    <submittedName>
        <fullName evidence="3">Immunoglobulin domain-containing protein</fullName>
    </submittedName>
</protein>
<dbReference type="EMBL" id="JAENIO010000031">
    <property type="protein sequence ID" value="MBK1834775.1"/>
    <property type="molecule type" value="Genomic_DNA"/>
</dbReference>
<dbReference type="InterPro" id="IPR007110">
    <property type="entry name" value="Ig-like_dom"/>
</dbReference>
<dbReference type="RefSeq" id="WP_200392208.1">
    <property type="nucleotide sequence ID" value="NZ_JAENIO010000031.1"/>
</dbReference>
<dbReference type="Gene3D" id="2.60.40.10">
    <property type="entry name" value="Immunoglobulins"/>
    <property type="match status" value="1"/>
</dbReference>
<proteinExistence type="predicted"/>
<feature type="region of interest" description="Disordered" evidence="1">
    <location>
        <begin position="162"/>
        <end position="191"/>
    </location>
</feature>
<dbReference type="AlphaFoldDB" id="A0A934RPV0"/>
<keyword evidence="4" id="KW-1185">Reference proteome</keyword>
<evidence type="ECO:0000259" key="2">
    <source>
        <dbReference type="PROSITE" id="PS50835"/>
    </source>
</evidence>
<evidence type="ECO:0000256" key="1">
    <source>
        <dbReference type="SAM" id="MobiDB-lite"/>
    </source>
</evidence>
<feature type="domain" description="Ig-like" evidence="2">
    <location>
        <begin position="109"/>
        <end position="151"/>
    </location>
</feature>
<accession>A0A934RPV0</accession>
<evidence type="ECO:0000313" key="3">
    <source>
        <dbReference type="EMBL" id="MBK1834775.1"/>
    </source>
</evidence>
<sequence length="191" mass="20296">MGTTQSYQNLIAGGVWRGQWGNRAQAETYLANGDGGYADGLHGDGHAIWPGGFNYDSEDGFLRRLWHTRVMAGIRADMGILSFTREAQNEFALLGEEARFAVESPVGTTFQWFKDGSPLQNGLRITGANTAVLRIFEARASDAGNYFCEATGGAETFLFRQKKAPPGSGAGGAGKGKFPPGIRAGGLRSGG</sequence>
<organism evidence="3 4">
    <name type="scientific">Roseibacillus ishigakijimensis</name>
    <dbReference type="NCBI Taxonomy" id="454146"/>
    <lineage>
        <taxon>Bacteria</taxon>
        <taxon>Pseudomonadati</taxon>
        <taxon>Verrucomicrobiota</taxon>
        <taxon>Verrucomicrobiia</taxon>
        <taxon>Verrucomicrobiales</taxon>
        <taxon>Verrucomicrobiaceae</taxon>
        <taxon>Roseibacillus</taxon>
    </lineage>
</organism>
<dbReference type="Pfam" id="PF13927">
    <property type="entry name" value="Ig_3"/>
    <property type="match status" value="1"/>
</dbReference>